<dbReference type="InterPro" id="IPR053175">
    <property type="entry name" value="DHMBA_Reg_Transcription_Factor"/>
</dbReference>
<dbReference type="PROSITE" id="PS50048">
    <property type="entry name" value="ZN2_CY6_FUNGAL_2"/>
    <property type="match status" value="1"/>
</dbReference>
<feature type="domain" description="Zn(2)-C6 fungal-type" evidence="3">
    <location>
        <begin position="10"/>
        <end position="38"/>
    </location>
</feature>
<name>A0A9P9FWW7_9HYPO</name>
<dbReference type="InterPro" id="IPR036864">
    <property type="entry name" value="Zn2-C6_fun-type_DNA-bd_sf"/>
</dbReference>
<dbReference type="EMBL" id="JAGMUV010000001">
    <property type="protein sequence ID" value="KAH7176826.1"/>
    <property type="molecule type" value="Genomic_DNA"/>
</dbReference>
<keyword evidence="1" id="KW-0539">Nucleus</keyword>
<evidence type="ECO:0000256" key="1">
    <source>
        <dbReference type="ARBA" id="ARBA00023242"/>
    </source>
</evidence>
<dbReference type="PANTHER" id="PTHR38791">
    <property type="entry name" value="ZN(II)2CYS6 TRANSCRIPTION FACTOR (EUROFUNG)-RELATED-RELATED"/>
    <property type="match status" value="1"/>
</dbReference>
<dbReference type="OrthoDB" id="4220372at2759"/>
<dbReference type="GO" id="GO:0008270">
    <property type="term" value="F:zinc ion binding"/>
    <property type="evidence" value="ECO:0007669"/>
    <property type="project" value="InterPro"/>
</dbReference>
<dbReference type="PROSITE" id="PS00463">
    <property type="entry name" value="ZN2_CY6_FUNGAL_1"/>
    <property type="match status" value="1"/>
</dbReference>
<dbReference type="Pfam" id="PF00172">
    <property type="entry name" value="Zn_clus"/>
    <property type="match status" value="1"/>
</dbReference>
<dbReference type="Pfam" id="PF11951">
    <property type="entry name" value="Fungal_trans_2"/>
    <property type="match status" value="1"/>
</dbReference>
<dbReference type="InterPro" id="IPR021858">
    <property type="entry name" value="Fun_TF"/>
</dbReference>
<protein>
    <recommendedName>
        <fullName evidence="3">Zn(2)-C6 fungal-type domain-containing protein</fullName>
    </recommendedName>
</protein>
<dbReference type="Proteomes" id="UP000738349">
    <property type="component" value="Unassembled WGS sequence"/>
</dbReference>
<dbReference type="GO" id="GO:0000981">
    <property type="term" value="F:DNA-binding transcription factor activity, RNA polymerase II-specific"/>
    <property type="evidence" value="ECO:0007669"/>
    <property type="project" value="InterPro"/>
</dbReference>
<dbReference type="InterPro" id="IPR001138">
    <property type="entry name" value="Zn2Cys6_DnaBD"/>
</dbReference>
<reference evidence="4" key="1">
    <citation type="journal article" date="2021" name="Nat. Commun.">
        <title>Genetic determinants of endophytism in the Arabidopsis root mycobiome.</title>
        <authorList>
            <person name="Mesny F."/>
            <person name="Miyauchi S."/>
            <person name="Thiergart T."/>
            <person name="Pickel B."/>
            <person name="Atanasova L."/>
            <person name="Karlsson M."/>
            <person name="Huettel B."/>
            <person name="Barry K.W."/>
            <person name="Haridas S."/>
            <person name="Chen C."/>
            <person name="Bauer D."/>
            <person name="Andreopoulos W."/>
            <person name="Pangilinan J."/>
            <person name="LaButti K."/>
            <person name="Riley R."/>
            <person name="Lipzen A."/>
            <person name="Clum A."/>
            <person name="Drula E."/>
            <person name="Henrissat B."/>
            <person name="Kohler A."/>
            <person name="Grigoriev I.V."/>
            <person name="Martin F.M."/>
            <person name="Hacquard S."/>
        </authorList>
    </citation>
    <scope>NUCLEOTIDE SEQUENCE</scope>
    <source>
        <strain evidence="4">MPI-CAGE-AT-0147</strain>
    </source>
</reference>
<dbReference type="SMART" id="SM00066">
    <property type="entry name" value="GAL4"/>
    <property type="match status" value="1"/>
</dbReference>
<comment type="caution">
    <text evidence="4">The sequence shown here is derived from an EMBL/GenBank/DDBJ whole genome shotgun (WGS) entry which is preliminary data.</text>
</comment>
<feature type="compositionally biased region" description="Polar residues" evidence="2">
    <location>
        <begin position="67"/>
        <end position="77"/>
    </location>
</feature>
<evidence type="ECO:0000313" key="4">
    <source>
        <dbReference type="EMBL" id="KAH7176826.1"/>
    </source>
</evidence>
<accession>A0A9P9FWW7</accession>
<proteinExistence type="predicted"/>
<dbReference type="PANTHER" id="PTHR38791:SF5">
    <property type="entry name" value="TRANSCRIPTION FACTOR DBAG-RELATED"/>
    <property type="match status" value="1"/>
</dbReference>
<dbReference type="SUPFAM" id="SSF57701">
    <property type="entry name" value="Zn2/Cys6 DNA-binding domain"/>
    <property type="match status" value="1"/>
</dbReference>
<sequence>MVYYGVVSKGCERCRRRKVKCDQRKPACLKCEKSKVECPGYRDLDNVLFRDESERIIRKVRQLDQPQSGSVNYITPGSSSHSTNHSTKNRCSQAQPGLAQEIISEPSSQPENDGLVLRRSSPASYSSALYICGPLSQPVNKLGVSFFFAKYTFNEAPFGGEYHDWLAQSYSEDGSVLHAAIDAVGMSGVSNVSYAPRVASRSKERYAKAIAAVNTALRDPVQVVADSTLMAVILLGLYETVNFATSDRYSYWVAHVKGATALLELRGPKQFTRKLGGLLYILIRSQILSACLQQHMAVPHALVRATCQFQTSIIRQQWQRNNVASQASMCEISFRIINLAAAFAKREITDIPTVQSKALDIDNDLQAWKARAPSMWGYTAIDASDAVNGAFFDTNVHVYPNLWIAETMNNWRVVRILISKLIIQAEDCSDSPDMKKKAAYLSTITKLSTDICISVSSFTGTPRIISLIRPLYVVALEELNTRDLRLFAIEQLRNIGHCVGMRQTDLLATTVAKTIDESPRDILTGPTLFTIPLIPFC</sequence>
<keyword evidence="5" id="KW-1185">Reference proteome</keyword>
<evidence type="ECO:0000313" key="5">
    <source>
        <dbReference type="Proteomes" id="UP000738349"/>
    </source>
</evidence>
<gene>
    <name evidence="4" type="ORF">EDB81DRAFT_50387</name>
</gene>
<organism evidence="4 5">
    <name type="scientific">Dactylonectria macrodidyma</name>
    <dbReference type="NCBI Taxonomy" id="307937"/>
    <lineage>
        <taxon>Eukaryota</taxon>
        <taxon>Fungi</taxon>
        <taxon>Dikarya</taxon>
        <taxon>Ascomycota</taxon>
        <taxon>Pezizomycotina</taxon>
        <taxon>Sordariomycetes</taxon>
        <taxon>Hypocreomycetidae</taxon>
        <taxon>Hypocreales</taxon>
        <taxon>Nectriaceae</taxon>
        <taxon>Dactylonectria</taxon>
    </lineage>
</organism>
<dbReference type="CDD" id="cd00067">
    <property type="entry name" value="GAL4"/>
    <property type="match status" value="1"/>
</dbReference>
<evidence type="ECO:0000259" key="3">
    <source>
        <dbReference type="PROSITE" id="PS50048"/>
    </source>
</evidence>
<dbReference type="AlphaFoldDB" id="A0A9P9FWW7"/>
<feature type="region of interest" description="Disordered" evidence="2">
    <location>
        <begin position="67"/>
        <end position="91"/>
    </location>
</feature>
<evidence type="ECO:0000256" key="2">
    <source>
        <dbReference type="SAM" id="MobiDB-lite"/>
    </source>
</evidence>
<dbReference type="Gene3D" id="4.10.240.10">
    <property type="entry name" value="Zn(2)-C6 fungal-type DNA-binding domain"/>
    <property type="match status" value="1"/>
</dbReference>